<feature type="compositionally biased region" description="Pro residues" evidence="6">
    <location>
        <begin position="98"/>
        <end position="107"/>
    </location>
</feature>
<evidence type="ECO:0000313" key="9">
    <source>
        <dbReference type="Proteomes" id="UP001165679"/>
    </source>
</evidence>
<sequence length="465" mass="48409">MSSTSDTPERSPDLLAPPPSRGPGVRRLNKLPILFGLGAAMLVVAAIGYTYRDRLMQSAANARQAAAHKPEPANGSIVLSNAPIGGEVEPAVAKAPLPTHPALPPAMPIQQSPAMPSDNGSGQAQAEDEAAKARREAWQNYYQQLAQVQRDRLTAATSAMTAGTTLNESQSGQQIAANAGASPAPTGYGLEAAGTGAGVAQPGVAASGAYPGSFGMPAYPPARVDASAQREKQAFLNQPGDATGSSDDLQATLRAPASPYLVMAGTAIAAVIVGGINSDLPGMVIGQVTENVYDTATGRFLLIPQGSRLIGSYDNMVSNGQTRVGVIWNRIIFPDTESIDLGSMEGADQGGYAGFHDQVNTHFWSKIGNALLISIAGAGVQLSQPQPPVNGYYSAQQIAAASLGQQFGQLGQEYARAGLSVPNTLEIRPGYRFVVMVHKDMHLRPYIDLRNAGTNSLISSTPLMP</sequence>
<evidence type="ECO:0000256" key="4">
    <source>
        <dbReference type="ARBA" id="ARBA00022989"/>
    </source>
</evidence>
<evidence type="ECO:0008006" key="10">
    <source>
        <dbReference type="Google" id="ProtNLM"/>
    </source>
</evidence>
<accession>A0AA41YWB8</accession>
<dbReference type="InterPro" id="IPR005498">
    <property type="entry name" value="T4SS_VirB10/TraB/TrbI"/>
</dbReference>
<evidence type="ECO:0000256" key="7">
    <source>
        <dbReference type="SAM" id="Phobius"/>
    </source>
</evidence>
<dbReference type="Proteomes" id="UP001165679">
    <property type="component" value="Unassembled WGS sequence"/>
</dbReference>
<dbReference type="Pfam" id="PF03743">
    <property type="entry name" value="TrbI"/>
    <property type="match status" value="1"/>
</dbReference>
<dbReference type="EMBL" id="JAPDNT010000045">
    <property type="protein sequence ID" value="MCW3477683.1"/>
    <property type="molecule type" value="Genomic_DNA"/>
</dbReference>
<dbReference type="CDD" id="cd16429">
    <property type="entry name" value="VirB10"/>
    <property type="match status" value="1"/>
</dbReference>
<organism evidence="8 9">
    <name type="scientific">Limobrevibacterium gyesilva</name>
    <dbReference type="NCBI Taxonomy" id="2991712"/>
    <lineage>
        <taxon>Bacteria</taxon>
        <taxon>Pseudomonadati</taxon>
        <taxon>Pseudomonadota</taxon>
        <taxon>Alphaproteobacteria</taxon>
        <taxon>Acetobacterales</taxon>
        <taxon>Acetobacteraceae</taxon>
        <taxon>Limobrevibacterium</taxon>
    </lineage>
</organism>
<dbReference type="RefSeq" id="WP_264716646.1">
    <property type="nucleotide sequence ID" value="NZ_JAPDNT010000045.1"/>
</dbReference>
<evidence type="ECO:0000256" key="6">
    <source>
        <dbReference type="SAM" id="MobiDB-lite"/>
    </source>
</evidence>
<keyword evidence="4 7" id="KW-1133">Transmembrane helix</keyword>
<evidence type="ECO:0000313" key="8">
    <source>
        <dbReference type="EMBL" id="MCW3477683.1"/>
    </source>
</evidence>
<dbReference type="AlphaFoldDB" id="A0AA41YWB8"/>
<evidence type="ECO:0000256" key="5">
    <source>
        <dbReference type="ARBA" id="ARBA00023136"/>
    </source>
</evidence>
<proteinExistence type="inferred from homology"/>
<dbReference type="InterPro" id="IPR042217">
    <property type="entry name" value="T4SS_VirB10/TrbI"/>
</dbReference>
<keyword evidence="9" id="KW-1185">Reference proteome</keyword>
<protein>
    <recommendedName>
        <fullName evidence="10">Type IV secretion system protein VirB10</fullName>
    </recommendedName>
</protein>
<keyword evidence="3 7" id="KW-0812">Transmembrane</keyword>
<feature type="transmembrane region" description="Helical" evidence="7">
    <location>
        <begin position="31"/>
        <end position="51"/>
    </location>
</feature>
<comment type="similarity">
    <text evidence="2">Belongs to the TrbI/VirB10 family.</text>
</comment>
<comment type="subcellular location">
    <subcellularLocation>
        <location evidence="1">Membrane</location>
        <topology evidence="1">Single-pass membrane protein</topology>
    </subcellularLocation>
</comment>
<evidence type="ECO:0000256" key="1">
    <source>
        <dbReference type="ARBA" id="ARBA00004167"/>
    </source>
</evidence>
<dbReference type="GO" id="GO:0016020">
    <property type="term" value="C:membrane"/>
    <property type="evidence" value="ECO:0007669"/>
    <property type="project" value="UniProtKB-SubCell"/>
</dbReference>
<feature type="region of interest" description="Disordered" evidence="6">
    <location>
        <begin position="95"/>
        <end position="132"/>
    </location>
</feature>
<keyword evidence="5 7" id="KW-0472">Membrane</keyword>
<evidence type="ECO:0000256" key="3">
    <source>
        <dbReference type="ARBA" id="ARBA00022692"/>
    </source>
</evidence>
<dbReference type="Gene3D" id="2.40.128.260">
    <property type="entry name" value="Type IV secretion system, VirB10/TraB/TrbI"/>
    <property type="match status" value="1"/>
</dbReference>
<name>A0AA41YWB8_9PROT</name>
<gene>
    <name evidence="8" type="ORF">OL599_24280</name>
</gene>
<evidence type="ECO:0000256" key="2">
    <source>
        <dbReference type="ARBA" id="ARBA00010265"/>
    </source>
</evidence>
<feature type="compositionally biased region" description="Polar residues" evidence="6">
    <location>
        <begin position="109"/>
        <end position="122"/>
    </location>
</feature>
<reference evidence="8" key="2">
    <citation type="submission" date="2022-10" db="EMBL/GenBank/DDBJ databases">
        <authorList>
            <person name="Trinh H.N."/>
        </authorList>
    </citation>
    <scope>NUCLEOTIDE SEQUENCE</scope>
    <source>
        <strain evidence="8">RN2-1</strain>
    </source>
</reference>
<feature type="region of interest" description="Disordered" evidence="6">
    <location>
        <begin position="1"/>
        <end position="25"/>
    </location>
</feature>
<comment type="caution">
    <text evidence="8">The sequence shown here is derived from an EMBL/GenBank/DDBJ whole genome shotgun (WGS) entry which is preliminary data.</text>
</comment>
<reference evidence="8" key="1">
    <citation type="submission" date="2022-09" db="EMBL/GenBank/DDBJ databases">
        <title>Rhodovastum sp. nov. RN2-1 isolated from soil in Seongnam, South Korea.</title>
        <authorList>
            <person name="Le N.T."/>
        </authorList>
    </citation>
    <scope>NUCLEOTIDE SEQUENCE</scope>
    <source>
        <strain evidence="8">RN2-1</strain>
    </source>
</reference>